<accession>A0A3B0YFT1</accession>
<organism evidence="1">
    <name type="scientific">hydrothermal vent metagenome</name>
    <dbReference type="NCBI Taxonomy" id="652676"/>
    <lineage>
        <taxon>unclassified sequences</taxon>
        <taxon>metagenomes</taxon>
        <taxon>ecological metagenomes</taxon>
    </lineage>
</organism>
<dbReference type="EMBL" id="UOFH01000399">
    <property type="protein sequence ID" value="VAW67644.1"/>
    <property type="molecule type" value="Genomic_DNA"/>
</dbReference>
<name>A0A3B0YFT1_9ZZZZ</name>
<dbReference type="AlphaFoldDB" id="A0A3B0YFT1"/>
<gene>
    <name evidence="1" type="ORF">MNBD_GAMMA08-3046</name>
</gene>
<proteinExistence type="predicted"/>
<reference evidence="1" key="1">
    <citation type="submission" date="2018-06" db="EMBL/GenBank/DDBJ databases">
        <authorList>
            <person name="Zhirakovskaya E."/>
        </authorList>
    </citation>
    <scope>NUCLEOTIDE SEQUENCE</scope>
</reference>
<sequence>MLTNCNVNGRVSKKYCEVCDIELTHADKLLAEKLEYMVCQSFNCKRIMGQKSSMAPSLFKSHLNFNKKILRQQREKNNLKQKHIQQITKYEKTENAEVYDFFVNEYTGQLNVKPYKLIIPSGSPLSVSVPKNRVNNYIDHLQKIISEAGEYNSVDELKRDEHSDAYCKKISVDYALDTNPKLRTISDNVCTMCKGGCCASGKEHAYLSVFNIRRFMDENPHLTAKKILNLYTSRISTQSIDSSCINHTNTGCMLPRYLRSDICNAYYCDSLKKYHKKMLHEESPQKIMAIQRSNTYWNRFESGVKNEIIKLALITC</sequence>
<evidence type="ECO:0000313" key="1">
    <source>
        <dbReference type="EMBL" id="VAW67644.1"/>
    </source>
</evidence>
<protein>
    <submittedName>
        <fullName evidence="1">Uncharacterized protein</fullName>
    </submittedName>
</protein>